<proteinExistence type="predicted"/>
<evidence type="ECO:0000313" key="1">
    <source>
        <dbReference type="EMBL" id="MDE1465727.1"/>
    </source>
</evidence>
<organism evidence="1 2">
    <name type="scientific">Spartinivicinus poritis</name>
    <dbReference type="NCBI Taxonomy" id="2994640"/>
    <lineage>
        <taxon>Bacteria</taxon>
        <taxon>Pseudomonadati</taxon>
        <taxon>Pseudomonadota</taxon>
        <taxon>Gammaproteobacteria</taxon>
        <taxon>Oceanospirillales</taxon>
        <taxon>Zooshikellaceae</taxon>
        <taxon>Spartinivicinus</taxon>
    </lineage>
</organism>
<reference evidence="1 2" key="1">
    <citation type="submission" date="2022-11" db="EMBL/GenBank/DDBJ databases">
        <title>Spartinivicinus poritis sp. nov., isolated from scleractinian coral Porites lutea.</title>
        <authorList>
            <person name="Zhang G."/>
            <person name="Cai L."/>
            <person name="Wei Q."/>
        </authorList>
    </citation>
    <scope>NUCLEOTIDE SEQUENCE [LARGE SCALE GENOMIC DNA]</scope>
    <source>
        <strain evidence="1 2">A2-2</strain>
    </source>
</reference>
<evidence type="ECO:0000313" key="2">
    <source>
        <dbReference type="Proteomes" id="UP001528823"/>
    </source>
</evidence>
<name>A0ABT5UH59_9GAMM</name>
<dbReference type="Proteomes" id="UP001528823">
    <property type="component" value="Unassembled WGS sequence"/>
</dbReference>
<comment type="caution">
    <text evidence="1">The sequence shown here is derived from an EMBL/GenBank/DDBJ whole genome shotgun (WGS) entry which is preliminary data.</text>
</comment>
<protein>
    <submittedName>
        <fullName evidence="1">Uncharacterized protein</fullName>
    </submittedName>
</protein>
<gene>
    <name evidence="1" type="ORF">ORQ98_27565</name>
</gene>
<dbReference type="RefSeq" id="WP_274692031.1">
    <property type="nucleotide sequence ID" value="NZ_JAPMOU010000081.1"/>
</dbReference>
<keyword evidence="2" id="KW-1185">Reference proteome</keyword>
<sequence length="110" mass="12464">MSIVRAHVSIQGQQKTITIEKIRAILEQDHSLPPMVRVIFKDFLILNSDHLQMLINIALDSILRPSHLSQFQKILPPEIAGYDHELLDILACAMGLNAIHCKEQSTRVTE</sequence>
<dbReference type="EMBL" id="JAPMOU010000081">
    <property type="protein sequence ID" value="MDE1465727.1"/>
    <property type="molecule type" value="Genomic_DNA"/>
</dbReference>
<accession>A0ABT5UH59</accession>